<evidence type="ECO:0000256" key="7">
    <source>
        <dbReference type="ARBA" id="ARBA00023136"/>
    </source>
</evidence>
<dbReference type="InterPro" id="IPR038731">
    <property type="entry name" value="RgtA/B/C-like"/>
</dbReference>
<dbReference type="Pfam" id="PF13231">
    <property type="entry name" value="PMT_2"/>
    <property type="match status" value="1"/>
</dbReference>
<dbReference type="InterPro" id="IPR050297">
    <property type="entry name" value="LipidA_mod_glycosyltrf_83"/>
</dbReference>
<feature type="transmembrane region" description="Helical" evidence="8">
    <location>
        <begin position="397"/>
        <end position="419"/>
    </location>
</feature>
<feature type="transmembrane region" description="Helical" evidence="8">
    <location>
        <begin position="657"/>
        <end position="676"/>
    </location>
</feature>
<dbReference type="EMBL" id="LCBL01000006">
    <property type="protein sequence ID" value="KKS08657.1"/>
    <property type="molecule type" value="Genomic_DNA"/>
</dbReference>
<feature type="transmembrane region" description="Helical" evidence="8">
    <location>
        <begin position="440"/>
        <end position="465"/>
    </location>
</feature>
<keyword evidence="4" id="KW-0808">Transferase</keyword>
<evidence type="ECO:0000256" key="1">
    <source>
        <dbReference type="ARBA" id="ARBA00004651"/>
    </source>
</evidence>
<evidence type="ECO:0000256" key="5">
    <source>
        <dbReference type="ARBA" id="ARBA00022692"/>
    </source>
</evidence>
<feature type="transmembrane region" description="Helical" evidence="8">
    <location>
        <begin position="232"/>
        <end position="251"/>
    </location>
</feature>
<feature type="transmembrane region" description="Helical" evidence="8">
    <location>
        <begin position="198"/>
        <end position="220"/>
    </location>
</feature>
<feature type="transmembrane region" description="Helical" evidence="8">
    <location>
        <begin position="723"/>
        <end position="741"/>
    </location>
</feature>
<feature type="transmembrane region" description="Helical" evidence="8">
    <location>
        <begin position="12"/>
        <end position="30"/>
    </location>
</feature>
<protein>
    <recommendedName>
        <fullName evidence="9">Glycosyltransferase RgtA/B/C/D-like domain-containing protein</fullName>
    </recommendedName>
</protein>
<feature type="transmembrane region" description="Helical" evidence="8">
    <location>
        <begin position="518"/>
        <end position="538"/>
    </location>
</feature>
<name>A0A0G0W9D1_UNCC2</name>
<feature type="transmembrane region" description="Helical" evidence="8">
    <location>
        <begin position="477"/>
        <end position="506"/>
    </location>
</feature>
<feature type="transmembrane region" description="Helical" evidence="8">
    <location>
        <begin position="293"/>
        <end position="312"/>
    </location>
</feature>
<keyword evidence="5 8" id="KW-0812">Transmembrane</keyword>
<dbReference type="GO" id="GO:0009103">
    <property type="term" value="P:lipopolysaccharide biosynthetic process"/>
    <property type="evidence" value="ECO:0007669"/>
    <property type="project" value="UniProtKB-ARBA"/>
</dbReference>
<dbReference type="PANTHER" id="PTHR33908:SF11">
    <property type="entry name" value="MEMBRANE PROTEIN"/>
    <property type="match status" value="1"/>
</dbReference>
<comment type="subcellular location">
    <subcellularLocation>
        <location evidence="1">Cell membrane</location>
        <topology evidence="1">Multi-pass membrane protein</topology>
    </subcellularLocation>
</comment>
<evidence type="ECO:0000313" key="11">
    <source>
        <dbReference type="Proteomes" id="UP000033869"/>
    </source>
</evidence>
<evidence type="ECO:0000256" key="4">
    <source>
        <dbReference type="ARBA" id="ARBA00022679"/>
    </source>
</evidence>
<feature type="transmembrane region" description="Helical" evidence="8">
    <location>
        <begin position="633"/>
        <end position="651"/>
    </location>
</feature>
<gene>
    <name evidence="10" type="ORF">UU65_C0006G0027</name>
</gene>
<evidence type="ECO:0000256" key="8">
    <source>
        <dbReference type="SAM" id="Phobius"/>
    </source>
</evidence>
<dbReference type="Proteomes" id="UP000033869">
    <property type="component" value="Unassembled WGS sequence"/>
</dbReference>
<reference evidence="10 11" key="1">
    <citation type="journal article" date="2015" name="Nature">
        <title>rRNA introns, odd ribosomes, and small enigmatic genomes across a large radiation of phyla.</title>
        <authorList>
            <person name="Brown C.T."/>
            <person name="Hug L.A."/>
            <person name="Thomas B.C."/>
            <person name="Sharon I."/>
            <person name="Castelle C.J."/>
            <person name="Singh A."/>
            <person name="Wilkins M.J."/>
            <person name="Williams K.H."/>
            <person name="Banfield J.F."/>
        </authorList>
    </citation>
    <scope>NUCLEOTIDE SEQUENCE [LARGE SCALE GENOMIC DNA]</scope>
</reference>
<proteinExistence type="predicted"/>
<evidence type="ECO:0000259" key="9">
    <source>
        <dbReference type="Pfam" id="PF13231"/>
    </source>
</evidence>
<organism evidence="10 11">
    <name type="scientific">candidate division CPR2 bacterium GW2011_GWC1_41_48</name>
    <dbReference type="NCBI Taxonomy" id="1618344"/>
    <lineage>
        <taxon>Bacteria</taxon>
        <taxon>Bacteria division CPR2</taxon>
    </lineage>
</organism>
<feature type="transmembrane region" description="Helical" evidence="8">
    <location>
        <begin position="263"/>
        <end position="281"/>
    </location>
</feature>
<evidence type="ECO:0000256" key="3">
    <source>
        <dbReference type="ARBA" id="ARBA00022676"/>
    </source>
</evidence>
<keyword evidence="2" id="KW-1003">Cell membrane</keyword>
<evidence type="ECO:0000256" key="6">
    <source>
        <dbReference type="ARBA" id="ARBA00022989"/>
    </source>
</evidence>
<feature type="domain" description="Glycosyltransferase RgtA/B/C/D-like" evidence="9">
    <location>
        <begin position="379"/>
        <end position="530"/>
    </location>
</feature>
<feature type="transmembrane region" description="Helical" evidence="8">
    <location>
        <begin position="685"/>
        <end position="703"/>
    </location>
</feature>
<dbReference type="GO" id="GO:0005886">
    <property type="term" value="C:plasma membrane"/>
    <property type="evidence" value="ECO:0007669"/>
    <property type="project" value="UniProtKB-SubCell"/>
</dbReference>
<evidence type="ECO:0000256" key="2">
    <source>
        <dbReference type="ARBA" id="ARBA00022475"/>
    </source>
</evidence>
<sequence length="759" mass="87708">MVVSKVKNKNNSLFVFFWIVLAFVILFPVAKLASLNTSHFKESRNHYKKIEPLTTLASSPSLKGEEFELPEVTDDTLDVSWEKRYQNINIDVNTVNITYPQNTHIDRIIVRMNKGFANNFNIEAFTNNHWEKIDDISNNHQSYYVGYFNHLETSKVRLNLRDNASTKNPIDLLSYDVESKNSYLITAFNLIFKQQRSFGAYFFYSIIFIFTFLISGALIFKPFRKHFNKESHIIFSFAMGIIFWAFLGILLTLLPKSLLNQNFIVPMFVLWMFVALKYSRIKEILETIEKDKVIYLASTLFFLFIIVWTYIYDTLPKHTLQPFDIVYEDTGTYFSGIENMYSSDSIFPYVVTKGFNYNISELKGEWDGYILSTNIKGRPHFAPFITLSLSRVFGDRFFIFETIIMTTISLLILSVFYLIRSLFNRRVAYLATAFTMLNYYFFYVYRLTQIKLIATFFILLFFYAISEFKSTNNRNYLYIASIFGFAAVLTHNFMIAYLLAGIFYLAPNPKSWFYKKDIILASFGLPILAFMVWTLLTFNNGGGELMKMVTVGSYDVGNKLFASEPGSTLIKNINARYLNFLGLFELNPYPQYWPSRETVGFYKVTLVGAISIFLTPLFAFGILSSRKLKKADVIIGLILIPFVFSILSHSFPSLYGVHLYIVPSIPIILAFAAVFVDKLSSISKILITGLAFSEWLFATFIYYPGDITNKLLQYVNLNPHKCLLLFTALIITLACSLYLCLTEATKQDRKFSEPYPNSK</sequence>
<keyword evidence="3" id="KW-0328">Glycosyltransferase</keyword>
<evidence type="ECO:0000313" key="10">
    <source>
        <dbReference type="EMBL" id="KKS08657.1"/>
    </source>
</evidence>
<feature type="transmembrane region" description="Helical" evidence="8">
    <location>
        <begin position="600"/>
        <end position="621"/>
    </location>
</feature>
<keyword evidence="7 8" id="KW-0472">Membrane</keyword>
<dbReference type="PANTHER" id="PTHR33908">
    <property type="entry name" value="MANNOSYLTRANSFERASE YKCB-RELATED"/>
    <property type="match status" value="1"/>
</dbReference>
<accession>A0A0G0W9D1</accession>
<keyword evidence="6 8" id="KW-1133">Transmembrane helix</keyword>
<dbReference type="AlphaFoldDB" id="A0A0G0W9D1"/>
<comment type="caution">
    <text evidence="10">The sequence shown here is derived from an EMBL/GenBank/DDBJ whole genome shotgun (WGS) entry which is preliminary data.</text>
</comment>
<dbReference type="GO" id="GO:0016763">
    <property type="term" value="F:pentosyltransferase activity"/>
    <property type="evidence" value="ECO:0007669"/>
    <property type="project" value="TreeGrafter"/>
</dbReference>